<evidence type="ECO:0000256" key="3">
    <source>
        <dbReference type="SAM" id="Coils"/>
    </source>
</evidence>
<dbReference type="InterPro" id="IPR001841">
    <property type="entry name" value="Znf_RING"/>
</dbReference>
<accession>A0A2C5WXE1</accession>
<protein>
    <recommendedName>
        <fullName evidence="5">RING-type domain-containing protein</fullName>
    </recommendedName>
</protein>
<reference evidence="6 7" key="2">
    <citation type="journal article" date="2013" name="IMA Fungus">
        <title>IMA Genome-F 1: Ceratocystis fimbriata: Draft nuclear genome sequence for the plant pathogen, Ceratocystis fimbriata.</title>
        <authorList>
            <person name="Wilken P.M."/>
            <person name="Steenkamp E.T."/>
            <person name="Wingfield M.J."/>
            <person name="de Beer Z.W."/>
            <person name="Wingfield B.D."/>
        </authorList>
    </citation>
    <scope>NUCLEOTIDE SEQUENCE [LARGE SCALE GENOMIC DNA]</scope>
    <source>
        <strain evidence="6 7">CBS 114723</strain>
    </source>
</reference>
<dbReference type="GO" id="GO:0008270">
    <property type="term" value="F:zinc ion binding"/>
    <property type="evidence" value="ECO:0007669"/>
    <property type="project" value="UniProtKB-KW"/>
</dbReference>
<keyword evidence="2" id="KW-0479">Metal-binding</keyword>
<keyword evidence="7" id="KW-1185">Reference proteome</keyword>
<reference evidence="6 7" key="1">
    <citation type="journal article" date="2013" name="Fungal Biol.">
        <title>Analysis of microsatellite markers in the genome of the plant pathogen Ceratocystis fimbriata.</title>
        <authorList>
            <person name="Simpson M.C."/>
            <person name="Wilken P.M."/>
            <person name="Coetzee M.P."/>
            <person name="Wingfield M.J."/>
            <person name="Wingfield B.D."/>
        </authorList>
    </citation>
    <scope>NUCLEOTIDE SEQUENCE [LARGE SCALE GENOMIC DNA]</scope>
    <source>
        <strain evidence="6 7">CBS 114723</strain>
    </source>
</reference>
<comment type="similarity">
    <text evidence="1">Belongs to the NOSIP family.</text>
</comment>
<comment type="caution">
    <text evidence="6">The sequence shown here is derived from an EMBL/GenBank/DDBJ whole genome shotgun (WGS) entry which is preliminary data.</text>
</comment>
<sequence length="378" mass="40708">MSHSKRNTSRPVFTAHERSIARAAWSSSSARLSRDSFLPFGSCILCLEAARDPVCCTHGDILCRECALANVLAQKKEIKRAAKIQERAAEEISRGLREREEKEKEREVKEWERVQAGLENSAPAIRPDVTQKLAQEKGVKSPLLLLENGPASRNSVPSDANESRGTKRKLLEPEAVAAASDINRTKTQRLLASEAAAAPVLPSFWTPSLTPSVDSNVILAGKKIKAGPVCPASKSDHEHGISAKHLITLKFTGEGGQEWVEDKEKTSSVSDSKKPRWFCPSCVKPLTNSSGAILAKDCGHVFCKGCTMMLISTSSKSKAAGSPDEEVPRCYICSSSLAGEGGKKHGLPAGLVSLKTEGTGFSARGQSKVQRSTTDFNV</sequence>
<dbReference type="GO" id="GO:0005634">
    <property type="term" value="C:nucleus"/>
    <property type="evidence" value="ECO:0007669"/>
    <property type="project" value="UniProtKB-SubCell"/>
</dbReference>
<feature type="compositionally biased region" description="Polar residues" evidence="4">
    <location>
        <begin position="151"/>
        <end position="160"/>
    </location>
</feature>
<dbReference type="InterPro" id="IPR016818">
    <property type="entry name" value="NOSIP"/>
</dbReference>
<evidence type="ECO:0000256" key="4">
    <source>
        <dbReference type="SAM" id="MobiDB-lite"/>
    </source>
</evidence>
<comment type="subcellular location">
    <subcellularLocation>
        <location evidence="1">Nucleus</location>
    </subcellularLocation>
</comment>
<dbReference type="EMBL" id="APWK03000073">
    <property type="protein sequence ID" value="PHH52228.1"/>
    <property type="molecule type" value="Genomic_DNA"/>
</dbReference>
<dbReference type="PROSITE" id="PS50089">
    <property type="entry name" value="ZF_RING_2"/>
    <property type="match status" value="1"/>
</dbReference>
<evidence type="ECO:0000313" key="7">
    <source>
        <dbReference type="Proteomes" id="UP000222788"/>
    </source>
</evidence>
<feature type="region of interest" description="Disordered" evidence="4">
    <location>
        <begin position="144"/>
        <end position="170"/>
    </location>
</feature>
<dbReference type="Gene3D" id="3.30.40.10">
    <property type="entry name" value="Zinc/RING finger domain, C3HC4 (zinc finger)"/>
    <property type="match status" value="1"/>
</dbReference>
<dbReference type="Proteomes" id="UP000222788">
    <property type="component" value="Unassembled WGS sequence"/>
</dbReference>
<dbReference type="GO" id="GO:0061630">
    <property type="term" value="F:ubiquitin protein ligase activity"/>
    <property type="evidence" value="ECO:0007669"/>
    <property type="project" value="InterPro"/>
</dbReference>
<proteinExistence type="inferred from homology"/>
<organism evidence="6 7">
    <name type="scientific">Ceratocystis fimbriata CBS 114723</name>
    <dbReference type="NCBI Taxonomy" id="1035309"/>
    <lineage>
        <taxon>Eukaryota</taxon>
        <taxon>Fungi</taxon>
        <taxon>Dikarya</taxon>
        <taxon>Ascomycota</taxon>
        <taxon>Pezizomycotina</taxon>
        <taxon>Sordariomycetes</taxon>
        <taxon>Hypocreomycetidae</taxon>
        <taxon>Microascales</taxon>
        <taxon>Ceratocystidaceae</taxon>
        <taxon>Ceratocystis</taxon>
    </lineage>
</organism>
<feature type="domain" description="RING-type" evidence="5">
    <location>
        <begin position="279"/>
        <end position="334"/>
    </location>
</feature>
<dbReference type="OrthoDB" id="116827at2759"/>
<keyword evidence="3" id="KW-0175">Coiled coil</keyword>
<keyword evidence="2" id="KW-0862">Zinc</keyword>
<dbReference type="InterPro" id="IPR013083">
    <property type="entry name" value="Znf_RING/FYVE/PHD"/>
</dbReference>
<name>A0A2C5WXE1_9PEZI</name>
<dbReference type="PIRSF" id="PIRSF023577">
    <property type="entry name" value="ENOS_interacting"/>
    <property type="match status" value="1"/>
</dbReference>
<dbReference type="SUPFAM" id="SSF57850">
    <property type="entry name" value="RING/U-box"/>
    <property type="match status" value="1"/>
</dbReference>
<keyword evidence="1" id="KW-0539">Nucleus</keyword>
<feature type="compositionally biased region" description="Basic and acidic residues" evidence="4">
    <location>
        <begin position="161"/>
        <end position="170"/>
    </location>
</feature>
<evidence type="ECO:0000259" key="5">
    <source>
        <dbReference type="PROSITE" id="PS50089"/>
    </source>
</evidence>
<dbReference type="PANTHER" id="PTHR13063">
    <property type="entry name" value="ENOS INTERACTING PROTEIN"/>
    <property type="match status" value="1"/>
</dbReference>
<gene>
    <name evidence="6" type="ORF">CFIMG_003339RA</name>
</gene>
<evidence type="ECO:0000256" key="1">
    <source>
        <dbReference type="PIRNR" id="PIRNR023577"/>
    </source>
</evidence>
<evidence type="ECO:0000313" key="6">
    <source>
        <dbReference type="EMBL" id="PHH52228.1"/>
    </source>
</evidence>
<keyword evidence="2" id="KW-0863">Zinc-finger</keyword>
<dbReference type="AlphaFoldDB" id="A0A2C5WXE1"/>
<feature type="coiled-coil region" evidence="3">
    <location>
        <begin position="85"/>
        <end position="121"/>
    </location>
</feature>
<dbReference type="STRING" id="1035309.A0A2C5WXE1"/>
<dbReference type="PANTHER" id="PTHR13063:SF10">
    <property type="entry name" value="NITRIC OXIDE SYNTHASE-INTERACTING PROTEIN"/>
    <property type="match status" value="1"/>
</dbReference>
<evidence type="ECO:0000256" key="2">
    <source>
        <dbReference type="PROSITE-ProRule" id="PRU00175"/>
    </source>
</evidence>